<sequence>MTAGPDAVVASNEMRSRWREKSWTIPDLPGGKQKYVPLVKRLVGLLDQLGTVGLSDVPAIEDVVDNPRAWREYATFLRGMGLARNQFGRLCLTARGKDYLESSEKEEALADIIQSEVKLFGELLSAISESPLTVQEANDCLCGAYHLDWSILSNVRKRLDWLEVLGFIENVGNRKWGLTRRGVEALSRWEIVNPEAVETFESESDDVEIQKAPIEIESMLKHLRDDPSLHWKRSTYTIWVPSPNRIENLRSIATFAFERVSRSELFTFVEERFNCKSTSVESMLPFLKAADLIAEVGKAIYIATPAAKAWCETSYDIDFIRILHANMRFVGEMVDAAQNDITRNEIYARAKVFGISKDTARWIAGLLLEAGLLEEPRYLHLKATLLGKKLVSELPLADPAEYEKNIQEPESASDAFDCVELSCAADEELFGRLKDASVDPSANGDGSGVAFEKAIADAFTCMGFEARRIGGSGDTDVLVSWRDSKGSTVLATVDGKAKTSGAVSHGDVSDVALEAHRDKHGAEYTAIIGPGFSGDTIRNHAKKKGYALVTVSELIQIARTARKLGLDLEDVALMFRSSDGMSLLEERSTSEQRKLDLVTQVIATFVKEREVYGNLSARDLSLLLRNTDHSPAIMEIVPVLELLSSPEVRVLKAVDINKSVELTSYMLMHERTAANRLRALARAIERGAK</sequence>
<organism evidence="2 3">
    <name type="scientific">Collinsella ihumii</name>
    <dbReference type="NCBI Taxonomy" id="1720204"/>
    <lineage>
        <taxon>Bacteria</taxon>
        <taxon>Bacillati</taxon>
        <taxon>Actinomycetota</taxon>
        <taxon>Coriobacteriia</taxon>
        <taxon>Coriobacteriales</taxon>
        <taxon>Coriobacteriaceae</taxon>
        <taxon>Collinsella</taxon>
    </lineage>
</organism>
<reference evidence="2" key="2">
    <citation type="submission" date="2021-09" db="EMBL/GenBank/DDBJ databases">
        <authorList>
            <person name="Gilroy R."/>
        </authorList>
    </citation>
    <scope>NUCLEOTIDE SEQUENCE</scope>
    <source>
        <strain evidence="2">ChiGjej2B2-7701</strain>
    </source>
</reference>
<dbReference type="EC" id="3.1.21.-" evidence="2"/>
<feature type="domain" description="Restriction endonuclease type IV Mrr" evidence="1">
    <location>
        <begin position="447"/>
        <end position="556"/>
    </location>
</feature>
<name>A0A921IQG3_9ACTN</name>
<keyword evidence="2" id="KW-0540">Nuclease</keyword>
<dbReference type="InterPro" id="IPR007560">
    <property type="entry name" value="Restrct_endonuc_IV_Mrr"/>
</dbReference>
<dbReference type="Proteomes" id="UP000746751">
    <property type="component" value="Unassembled WGS sequence"/>
</dbReference>
<keyword evidence="2" id="KW-0255">Endonuclease</keyword>
<dbReference type="GO" id="GO:0016787">
    <property type="term" value="F:hydrolase activity"/>
    <property type="evidence" value="ECO:0007669"/>
    <property type="project" value="UniProtKB-KW"/>
</dbReference>
<reference evidence="2" key="1">
    <citation type="journal article" date="2021" name="PeerJ">
        <title>Extensive microbial diversity within the chicken gut microbiome revealed by metagenomics and culture.</title>
        <authorList>
            <person name="Gilroy R."/>
            <person name="Ravi A."/>
            <person name="Getino M."/>
            <person name="Pursley I."/>
            <person name="Horton D.L."/>
            <person name="Alikhan N.F."/>
            <person name="Baker D."/>
            <person name="Gharbi K."/>
            <person name="Hall N."/>
            <person name="Watson M."/>
            <person name="Adriaenssens E.M."/>
            <person name="Foster-Nyarko E."/>
            <person name="Jarju S."/>
            <person name="Secka A."/>
            <person name="Antonio M."/>
            <person name="Oren A."/>
            <person name="Chaudhuri R.R."/>
            <person name="La Ragione R."/>
            <person name="Hildebrand F."/>
            <person name="Pallen M.J."/>
        </authorList>
    </citation>
    <scope>NUCLEOTIDE SEQUENCE</scope>
    <source>
        <strain evidence="2">ChiGjej2B2-7701</strain>
    </source>
</reference>
<accession>A0A921IQG3</accession>
<protein>
    <submittedName>
        <fullName evidence="2">Restriction endonuclease</fullName>
        <ecNumber evidence="2">3.1.21.-</ecNumber>
    </submittedName>
</protein>
<dbReference type="AlphaFoldDB" id="A0A921IQG3"/>
<proteinExistence type="predicted"/>
<gene>
    <name evidence="2" type="ORF">K8U80_05390</name>
</gene>
<dbReference type="GO" id="GO:0003677">
    <property type="term" value="F:DNA binding"/>
    <property type="evidence" value="ECO:0007669"/>
    <property type="project" value="InterPro"/>
</dbReference>
<evidence type="ECO:0000313" key="2">
    <source>
        <dbReference type="EMBL" id="HJG30813.1"/>
    </source>
</evidence>
<evidence type="ECO:0000259" key="1">
    <source>
        <dbReference type="Pfam" id="PF04471"/>
    </source>
</evidence>
<evidence type="ECO:0000313" key="3">
    <source>
        <dbReference type="Proteomes" id="UP000746751"/>
    </source>
</evidence>
<keyword evidence="2" id="KW-0378">Hydrolase</keyword>
<dbReference type="Pfam" id="PF04471">
    <property type="entry name" value="Mrr_cat"/>
    <property type="match status" value="1"/>
</dbReference>
<dbReference type="EMBL" id="DYVF01000038">
    <property type="protein sequence ID" value="HJG30813.1"/>
    <property type="molecule type" value="Genomic_DNA"/>
</dbReference>
<dbReference type="GO" id="GO:0009307">
    <property type="term" value="P:DNA restriction-modification system"/>
    <property type="evidence" value="ECO:0007669"/>
    <property type="project" value="InterPro"/>
</dbReference>
<comment type="caution">
    <text evidence="2">The sequence shown here is derived from an EMBL/GenBank/DDBJ whole genome shotgun (WGS) entry which is preliminary data.</text>
</comment>
<dbReference type="GO" id="GO:0004519">
    <property type="term" value="F:endonuclease activity"/>
    <property type="evidence" value="ECO:0007669"/>
    <property type="project" value="UniProtKB-KW"/>
</dbReference>